<evidence type="ECO:0000313" key="6">
    <source>
        <dbReference type="Proteomes" id="UP000177982"/>
    </source>
</evidence>
<comment type="similarity">
    <text evidence="2">Belongs to the AB hydrolase superfamily. FUS2 hydrolase family.</text>
</comment>
<dbReference type="InterPro" id="IPR000073">
    <property type="entry name" value="AB_hydrolase_1"/>
</dbReference>
<proteinExistence type="inferred from homology"/>
<evidence type="ECO:0000256" key="2">
    <source>
        <dbReference type="ARBA" id="ARBA00038115"/>
    </source>
</evidence>
<evidence type="ECO:0000313" key="5">
    <source>
        <dbReference type="EMBL" id="OHA05244.1"/>
    </source>
</evidence>
<keyword evidence="3" id="KW-1133">Transmembrane helix</keyword>
<sequence length="266" mass="29002">MDKILYNKILIISAIAITGSLIVFVNFMGDNAESPPGQSSPPPPIYFPEDEWPEREIREVSFPASDGYVLSATFWPSRVPVAKSPALILVHQYNSDRRDFSISVPTFQSNGYNVLTYDIRGFGKSKQGPTKLSDLPNDVIGAIDFLKQQPIVDGSKIGIVGSVFGAHIAWLALGTIPEIGAGVLLSPSEIGEDNVLSGSGREGFSPKNVLIVSSDRDKTAADFFSSRASDPKEQYVYNGYGRGVNLLKANDVMSDTLVFLNYYLKQ</sequence>
<dbReference type="SUPFAM" id="SSF53474">
    <property type="entry name" value="alpha/beta-Hydrolases"/>
    <property type="match status" value="1"/>
</dbReference>
<gene>
    <name evidence="5" type="ORF">A2934_03575</name>
</gene>
<dbReference type="EMBL" id="MHQO01000056">
    <property type="protein sequence ID" value="OHA05244.1"/>
    <property type="molecule type" value="Genomic_DNA"/>
</dbReference>
<keyword evidence="3" id="KW-0472">Membrane</keyword>
<keyword evidence="1" id="KW-0378">Hydrolase</keyword>
<organism evidence="5 6">
    <name type="scientific">Candidatus Sungbacteria bacterium RIFCSPLOWO2_01_FULL_47_10</name>
    <dbReference type="NCBI Taxonomy" id="1802276"/>
    <lineage>
        <taxon>Bacteria</taxon>
        <taxon>Candidatus Sungiibacteriota</taxon>
    </lineage>
</organism>
<evidence type="ECO:0000256" key="3">
    <source>
        <dbReference type="SAM" id="Phobius"/>
    </source>
</evidence>
<reference evidence="5 6" key="1">
    <citation type="journal article" date="2016" name="Nat. Commun.">
        <title>Thousands of microbial genomes shed light on interconnected biogeochemical processes in an aquifer system.</title>
        <authorList>
            <person name="Anantharaman K."/>
            <person name="Brown C.T."/>
            <person name="Hug L.A."/>
            <person name="Sharon I."/>
            <person name="Castelle C.J."/>
            <person name="Probst A.J."/>
            <person name="Thomas B.C."/>
            <person name="Singh A."/>
            <person name="Wilkins M.J."/>
            <person name="Karaoz U."/>
            <person name="Brodie E.L."/>
            <person name="Williams K.H."/>
            <person name="Hubbard S.S."/>
            <person name="Banfield J.F."/>
        </authorList>
    </citation>
    <scope>NUCLEOTIDE SEQUENCE [LARGE SCALE GENOMIC DNA]</scope>
</reference>
<comment type="caution">
    <text evidence="5">The sequence shown here is derived from an EMBL/GenBank/DDBJ whole genome shotgun (WGS) entry which is preliminary data.</text>
</comment>
<dbReference type="Gene3D" id="3.40.50.1820">
    <property type="entry name" value="alpha/beta hydrolase"/>
    <property type="match status" value="1"/>
</dbReference>
<dbReference type="Pfam" id="PF00561">
    <property type="entry name" value="Abhydrolase_1"/>
    <property type="match status" value="1"/>
</dbReference>
<dbReference type="InterPro" id="IPR029058">
    <property type="entry name" value="AB_hydrolase_fold"/>
</dbReference>
<dbReference type="PANTHER" id="PTHR22946:SF9">
    <property type="entry name" value="POLYKETIDE TRANSFERASE AF380"/>
    <property type="match status" value="1"/>
</dbReference>
<dbReference type="Proteomes" id="UP000177982">
    <property type="component" value="Unassembled WGS sequence"/>
</dbReference>
<dbReference type="InterPro" id="IPR050261">
    <property type="entry name" value="FrsA_esterase"/>
</dbReference>
<name>A0A1G2L159_9BACT</name>
<feature type="domain" description="AB hydrolase-1" evidence="4">
    <location>
        <begin position="85"/>
        <end position="192"/>
    </location>
</feature>
<keyword evidence="3" id="KW-0812">Transmembrane</keyword>
<dbReference type="AlphaFoldDB" id="A0A1G2L159"/>
<evidence type="ECO:0000256" key="1">
    <source>
        <dbReference type="ARBA" id="ARBA00022801"/>
    </source>
</evidence>
<dbReference type="GO" id="GO:0052689">
    <property type="term" value="F:carboxylic ester hydrolase activity"/>
    <property type="evidence" value="ECO:0007669"/>
    <property type="project" value="UniProtKB-ARBA"/>
</dbReference>
<protein>
    <recommendedName>
        <fullName evidence="4">AB hydrolase-1 domain-containing protein</fullName>
    </recommendedName>
</protein>
<feature type="transmembrane region" description="Helical" evidence="3">
    <location>
        <begin position="9"/>
        <end position="29"/>
    </location>
</feature>
<evidence type="ECO:0000259" key="4">
    <source>
        <dbReference type="Pfam" id="PF00561"/>
    </source>
</evidence>
<accession>A0A1G2L159</accession>
<dbReference type="PANTHER" id="PTHR22946">
    <property type="entry name" value="DIENELACTONE HYDROLASE DOMAIN-CONTAINING PROTEIN-RELATED"/>
    <property type="match status" value="1"/>
</dbReference>